<dbReference type="Proteomes" id="UP000176339">
    <property type="component" value="Unassembled WGS sequence"/>
</dbReference>
<keyword evidence="1" id="KW-0812">Transmembrane</keyword>
<dbReference type="Pfam" id="PF12666">
    <property type="entry name" value="PrgI"/>
    <property type="match status" value="1"/>
</dbReference>
<gene>
    <name evidence="2" type="ORF">A2846_05260</name>
</gene>
<keyword evidence="1" id="KW-0472">Membrane</keyword>
<accession>A0A1F5P0L9</accession>
<feature type="transmembrane region" description="Helical" evidence="1">
    <location>
        <begin position="24"/>
        <end position="41"/>
    </location>
</feature>
<feature type="transmembrane region" description="Helical" evidence="1">
    <location>
        <begin position="47"/>
        <end position="65"/>
    </location>
</feature>
<dbReference type="InterPro" id="IPR024414">
    <property type="entry name" value="Uncharacterised_PrgI"/>
</dbReference>
<evidence type="ECO:0000313" key="2">
    <source>
        <dbReference type="EMBL" id="OGE83457.1"/>
    </source>
</evidence>
<comment type="caution">
    <text evidence="2">The sequence shown here is derived from an EMBL/GenBank/DDBJ whole genome shotgun (WGS) entry which is preliminary data.</text>
</comment>
<dbReference type="EMBL" id="MFEN01000041">
    <property type="protein sequence ID" value="OGE83457.1"/>
    <property type="molecule type" value="Genomic_DNA"/>
</dbReference>
<keyword evidence="1" id="KW-1133">Transmembrane helix</keyword>
<dbReference type="AlphaFoldDB" id="A0A1F5P0L9"/>
<organism evidence="2 3">
    <name type="scientific">Candidatus Doudnabacteria bacterium RIFCSPHIGHO2_01_FULL_49_9</name>
    <dbReference type="NCBI Taxonomy" id="1817827"/>
    <lineage>
        <taxon>Bacteria</taxon>
        <taxon>Candidatus Doudnaibacteriota</taxon>
    </lineage>
</organism>
<evidence type="ECO:0008006" key="4">
    <source>
        <dbReference type="Google" id="ProtNLM"/>
    </source>
</evidence>
<sequence>MHFQVPQFIETEDKIIGPLTLKQFLYVAACGFGSFLLYFVLEVWLWLIVALVIMSIGISFAFLKVNGRNMAFFARSAMSYVWNPKTYVFRARTISAPAHEMAEAKYVKAPAKAVPAPIQSRIKNISEQLATSKTAIPKREQALPPSLASAPKEVKERYEMVRRITGDSEMARKVDYR</sequence>
<protein>
    <recommendedName>
        <fullName evidence="4">PrgI family protein</fullName>
    </recommendedName>
</protein>
<evidence type="ECO:0000256" key="1">
    <source>
        <dbReference type="SAM" id="Phobius"/>
    </source>
</evidence>
<name>A0A1F5P0L9_9BACT</name>
<reference evidence="2 3" key="1">
    <citation type="journal article" date="2016" name="Nat. Commun.">
        <title>Thousands of microbial genomes shed light on interconnected biogeochemical processes in an aquifer system.</title>
        <authorList>
            <person name="Anantharaman K."/>
            <person name="Brown C.T."/>
            <person name="Hug L.A."/>
            <person name="Sharon I."/>
            <person name="Castelle C.J."/>
            <person name="Probst A.J."/>
            <person name="Thomas B.C."/>
            <person name="Singh A."/>
            <person name="Wilkins M.J."/>
            <person name="Karaoz U."/>
            <person name="Brodie E.L."/>
            <person name="Williams K.H."/>
            <person name="Hubbard S.S."/>
            <person name="Banfield J.F."/>
        </authorList>
    </citation>
    <scope>NUCLEOTIDE SEQUENCE [LARGE SCALE GENOMIC DNA]</scope>
</reference>
<proteinExistence type="predicted"/>
<evidence type="ECO:0000313" key="3">
    <source>
        <dbReference type="Proteomes" id="UP000176339"/>
    </source>
</evidence>